<proteinExistence type="predicted"/>
<evidence type="ECO:0000313" key="2">
    <source>
        <dbReference type="Proteomes" id="UP000321606"/>
    </source>
</evidence>
<gene>
    <name evidence="1" type="ORF">JCM16774_2069</name>
</gene>
<sequence>MEIKGIIGTIKGNKMKITVMFIFTMIFVSCYAIKNPNPKNKSTTAVEKEDIVNVDMEKVIEEINSEIRKTDKDKNLKRKVKVIKGLGKDSKSEYTGYRTKNNELRKFVVKHFAETGRLIQEFYVKNGKIYYLYQKKMTYNRPIGWTKAKAKESGDTEYFNLEKSEVEEAKYYFDFDENLVRFISEDGSINDNQEILKVIKNDLKDEYLMNIQNIK</sequence>
<reference evidence="1 2" key="1">
    <citation type="submission" date="2019-07" db="EMBL/GenBank/DDBJ databases">
        <title>Complete Genome Sequence of Leptotrichia goodfellowii Strain JCM 16774.</title>
        <authorList>
            <person name="Watanabe S."/>
            <person name="Cui L."/>
        </authorList>
    </citation>
    <scope>NUCLEOTIDE SEQUENCE [LARGE SCALE GENOMIC DNA]</scope>
    <source>
        <strain evidence="1 2">JCM16774</strain>
    </source>
</reference>
<dbReference type="RefSeq" id="WP_026738224.1">
    <property type="nucleotide sequence ID" value="NZ_AP019822.1"/>
</dbReference>
<accession>A0A510JD30</accession>
<protein>
    <recommendedName>
        <fullName evidence="3">Lipoprotein</fullName>
    </recommendedName>
</protein>
<evidence type="ECO:0000313" key="1">
    <source>
        <dbReference type="EMBL" id="BBM37117.1"/>
    </source>
</evidence>
<dbReference type="PROSITE" id="PS51257">
    <property type="entry name" value="PROKAR_LIPOPROTEIN"/>
    <property type="match status" value="1"/>
</dbReference>
<dbReference type="KEGG" id="lgo:JCM16774_2069"/>
<dbReference type="Proteomes" id="UP000321606">
    <property type="component" value="Chromosome"/>
</dbReference>
<organism evidence="1 2">
    <name type="scientific">Pseudoleptotrichia goodfellowii</name>
    <dbReference type="NCBI Taxonomy" id="157692"/>
    <lineage>
        <taxon>Bacteria</taxon>
        <taxon>Fusobacteriati</taxon>
        <taxon>Fusobacteriota</taxon>
        <taxon>Fusobacteriia</taxon>
        <taxon>Fusobacteriales</taxon>
        <taxon>Leptotrichiaceae</taxon>
        <taxon>Pseudoleptotrichia</taxon>
    </lineage>
</organism>
<evidence type="ECO:0008006" key="3">
    <source>
        <dbReference type="Google" id="ProtNLM"/>
    </source>
</evidence>
<dbReference type="AlphaFoldDB" id="A0A510JD30"/>
<dbReference type="EMBL" id="AP019822">
    <property type="protein sequence ID" value="BBM37117.1"/>
    <property type="molecule type" value="Genomic_DNA"/>
</dbReference>
<name>A0A510JD30_9FUSO</name>
<dbReference type="STRING" id="714315.GCA_000516535_02066"/>
<dbReference type="OrthoDB" id="80227at2"/>